<dbReference type="InterPro" id="IPR007507">
    <property type="entry name" value="Glycos_transf_N"/>
</dbReference>
<organism evidence="3">
    <name type="scientific">marine metagenome</name>
    <dbReference type="NCBI Taxonomy" id="408172"/>
    <lineage>
        <taxon>unclassified sequences</taxon>
        <taxon>metagenomes</taxon>
        <taxon>ecological metagenomes</taxon>
    </lineage>
</organism>
<dbReference type="PANTHER" id="PTHR42755">
    <property type="entry name" value="3-DEOXY-MANNO-OCTULOSONATE CYTIDYLYLTRANSFERASE"/>
    <property type="match status" value="1"/>
</dbReference>
<dbReference type="EMBL" id="UINC01144431">
    <property type="protein sequence ID" value="SVD33936.1"/>
    <property type="molecule type" value="Genomic_DNA"/>
</dbReference>
<sequence length="252" mass="29792">MYFWYKFFTYLFYPFAPIYLYFRKLRKKEDLIRYKEKLSKINISRDNGFLIWFHVASVGEAMSILPLIEGCIEEKKIDKILITSITLSSGKILEKRFRQNTKVIHQFLPLDIPVLTKKFLEHWKPNLSIFIDSEIWPNLILQIGEKKIPLLLINARITEKSFKRWKLIINFAKKIFEKFDLCIASNKESENFLKILGAKNIKNYGNLKFSQTKKNSSNKLDIPLSNKIKNRRIWCAASTHPTEEILCAKSHL</sequence>
<keyword evidence="1" id="KW-0808">Transferase</keyword>
<dbReference type="GO" id="GO:0005886">
    <property type="term" value="C:plasma membrane"/>
    <property type="evidence" value="ECO:0007669"/>
    <property type="project" value="TreeGrafter"/>
</dbReference>
<evidence type="ECO:0000313" key="3">
    <source>
        <dbReference type="EMBL" id="SVD33936.1"/>
    </source>
</evidence>
<dbReference type="InterPro" id="IPR039901">
    <property type="entry name" value="Kdotransferase"/>
</dbReference>
<dbReference type="AlphaFoldDB" id="A0A382UI28"/>
<gene>
    <name evidence="3" type="ORF">METZ01_LOCUS386790</name>
</gene>
<evidence type="ECO:0000259" key="2">
    <source>
        <dbReference type="Pfam" id="PF04413"/>
    </source>
</evidence>
<dbReference type="Gene3D" id="3.40.50.11720">
    <property type="entry name" value="3-Deoxy-D-manno-octulosonic-acid transferase, N-terminal domain"/>
    <property type="match status" value="1"/>
</dbReference>
<dbReference type="Pfam" id="PF04413">
    <property type="entry name" value="Glycos_transf_N"/>
    <property type="match status" value="1"/>
</dbReference>
<dbReference type="InterPro" id="IPR038107">
    <property type="entry name" value="Glycos_transf_N_sf"/>
</dbReference>
<dbReference type="GO" id="GO:0016740">
    <property type="term" value="F:transferase activity"/>
    <property type="evidence" value="ECO:0007669"/>
    <property type="project" value="UniProtKB-KW"/>
</dbReference>
<dbReference type="GO" id="GO:0009245">
    <property type="term" value="P:lipid A biosynthetic process"/>
    <property type="evidence" value="ECO:0007669"/>
    <property type="project" value="TreeGrafter"/>
</dbReference>
<feature type="domain" description="3-deoxy-D-manno-octulosonic-acid transferase N-terminal" evidence="2">
    <location>
        <begin position="34"/>
        <end position="210"/>
    </location>
</feature>
<accession>A0A382UI28</accession>
<name>A0A382UI28_9ZZZZ</name>
<feature type="non-terminal residue" evidence="3">
    <location>
        <position position="252"/>
    </location>
</feature>
<protein>
    <recommendedName>
        <fullName evidence="2">3-deoxy-D-manno-octulosonic-acid transferase N-terminal domain-containing protein</fullName>
    </recommendedName>
</protein>
<evidence type="ECO:0000256" key="1">
    <source>
        <dbReference type="ARBA" id="ARBA00022679"/>
    </source>
</evidence>
<reference evidence="3" key="1">
    <citation type="submission" date="2018-05" db="EMBL/GenBank/DDBJ databases">
        <authorList>
            <person name="Lanie J.A."/>
            <person name="Ng W.-L."/>
            <person name="Kazmierczak K.M."/>
            <person name="Andrzejewski T.M."/>
            <person name="Davidsen T.M."/>
            <person name="Wayne K.J."/>
            <person name="Tettelin H."/>
            <person name="Glass J.I."/>
            <person name="Rusch D."/>
            <person name="Podicherti R."/>
            <person name="Tsui H.-C.T."/>
            <person name="Winkler M.E."/>
        </authorList>
    </citation>
    <scope>NUCLEOTIDE SEQUENCE</scope>
</reference>
<proteinExistence type="predicted"/>
<dbReference type="PANTHER" id="PTHR42755:SF1">
    <property type="entry name" value="3-DEOXY-D-MANNO-OCTULOSONIC ACID TRANSFERASE, MITOCHONDRIAL-RELATED"/>
    <property type="match status" value="1"/>
</dbReference>